<proteinExistence type="inferred from homology"/>
<organism evidence="8 9">
    <name type="scientific">Candidatus Komeilibacteria bacterium CG10_big_fil_rev_8_21_14_0_10_41_13</name>
    <dbReference type="NCBI Taxonomy" id="1974476"/>
    <lineage>
        <taxon>Bacteria</taxon>
        <taxon>Candidatus Komeiliibacteriota</taxon>
    </lineage>
</organism>
<dbReference type="NCBIfam" id="TIGR00952">
    <property type="entry name" value="S15_bact"/>
    <property type="match status" value="1"/>
</dbReference>
<evidence type="ECO:0000256" key="5">
    <source>
        <dbReference type="RuleBase" id="RU003920"/>
    </source>
</evidence>
<dbReference type="InterPro" id="IPR009068">
    <property type="entry name" value="uS15_NS1_RNA-bd_sf"/>
</dbReference>
<evidence type="ECO:0000256" key="4">
    <source>
        <dbReference type="RuleBase" id="RU003919"/>
    </source>
</evidence>
<dbReference type="InterPro" id="IPR000589">
    <property type="entry name" value="Ribosomal_uS15"/>
</dbReference>
<keyword evidence="6" id="KW-0694">RNA-binding</keyword>
<evidence type="ECO:0000313" key="8">
    <source>
        <dbReference type="EMBL" id="PIT90510.1"/>
    </source>
</evidence>
<dbReference type="EMBL" id="PFBO01000054">
    <property type="protein sequence ID" value="PIT90510.1"/>
    <property type="molecule type" value="Genomic_DNA"/>
</dbReference>
<dbReference type="Pfam" id="PF00312">
    <property type="entry name" value="Ribosomal_S15"/>
    <property type="match status" value="1"/>
</dbReference>
<keyword evidence="1 4" id="KW-0689">Ribosomal protein</keyword>
<dbReference type="PROSITE" id="PS00362">
    <property type="entry name" value="RIBOSOMAL_S15"/>
    <property type="match status" value="1"/>
</dbReference>
<dbReference type="CDD" id="cd00353">
    <property type="entry name" value="Ribosomal_S15p_S13e"/>
    <property type="match status" value="1"/>
</dbReference>
<reference evidence="9" key="1">
    <citation type="submission" date="2017-09" db="EMBL/GenBank/DDBJ databases">
        <title>Depth-based differentiation of microbial function through sediment-hosted aquifers and enrichment of novel symbionts in the deep terrestrial subsurface.</title>
        <authorList>
            <person name="Probst A.J."/>
            <person name="Ladd B."/>
            <person name="Jarett J.K."/>
            <person name="Geller-Mcgrath D.E."/>
            <person name="Sieber C.M.K."/>
            <person name="Emerson J.B."/>
            <person name="Anantharaman K."/>
            <person name="Thomas B.C."/>
            <person name="Malmstrom R."/>
            <person name="Stieglmeier M."/>
            <person name="Klingl A."/>
            <person name="Woyke T."/>
            <person name="Ryan C.M."/>
            <person name="Banfield J.F."/>
        </authorList>
    </citation>
    <scope>NUCLEOTIDE SEQUENCE [LARGE SCALE GENOMIC DNA]</scope>
</reference>
<keyword evidence="2 4" id="KW-0687">Ribonucleoprotein</keyword>
<dbReference type="AlphaFoldDB" id="A0A2M6WCJ2"/>
<feature type="compositionally biased region" description="Acidic residues" evidence="7">
    <location>
        <begin position="82"/>
        <end position="94"/>
    </location>
</feature>
<evidence type="ECO:0000313" key="9">
    <source>
        <dbReference type="Proteomes" id="UP000230543"/>
    </source>
</evidence>
<evidence type="ECO:0000256" key="6">
    <source>
        <dbReference type="RuleBase" id="RU004524"/>
    </source>
</evidence>
<comment type="caution">
    <text evidence="8">The sequence shown here is derived from an EMBL/GenBank/DDBJ whole genome shotgun (WGS) entry which is preliminary data.</text>
</comment>
<evidence type="ECO:0000256" key="7">
    <source>
        <dbReference type="SAM" id="MobiDB-lite"/>
    </source>
</evidence>
<keyword evidence="6" id="KW-0699">rRNA-binding</keyword>
<evidence type="ECO:0000256" key="2">
    <source>
        <dbReference type="ARBA" id="ARBA00023274"/>
    </source>
</evidence>
<protein>
    <recommendedName>
        <fullName evidence="3 5">30S ribosomal protein S15</fullName>
    </recommendedName>
</protein>
<dbReference type="GO" id="GO:0006412">
    <property type="term" value="P:translation"/>
    <property type="evidence" value="ECO:0007669"/>
    <property type="project" value="InterPro"/>
</dbReference>
<dbReference type="SMART" id="SM01387">
    <property type="entry name" value="Ribosomal_S15"/>
    <property type="match status" value="1"/>
</dbReference>
<dbReference type="Gene3D" id="1.10.287.10">
    <property type="entry name" value="S15/NS1, RNA-binding"/>
    <property type="match status" value="1"/>
</dbReference>
<comment type="function">
    <text evidence="6">One of the primary rRNA binding proteins, it binds directly to 16S rRNA where it helps nucleate assembly of the platform of the 30S subunit by binding and bridging several RNA helices of the 16S rRNA.</text>
</comment>
<dbReference type="SUPFAM" id="SSF47060">
    <property type="entry name" value="S15/NS1 RNA-binding domain"/>
    <property type="match status" value="1"/>
</dbReference>
<feature type="non-terminal residue" evidence="8">
    <location>
        <position position="1"/>
    </location>
</feature>
<comment type="similarity">
    <text evidence="4">Belongs to the universal ribosomal protein uS15 family.</text>
</comment>
<dbReference type="PANTHER" id="PTHR23321">
    <property type="entry name" value="RIBOSOMAL PROTEIN S15, BACTERIAL AND ORGANELLAR"/>
    <property type="match status" value="1"/>
</dbReference>
<name>A0A2M6WCJ2_9BACT</name>
<dbReference type="InterPro" id="IPR005290">
    <property type="entry name" value="Ribosomal_uS15_bac-type"/>
</dbReference>
<dbReference type="GO" id="GO:0003735">
    <property type="term" value="F:structural constituent of ribosome"/>
    <property type="evidence" value="ECO:0007669"/>
    <property type="project" value="InterPro"/>
</dbReference>
<dbReference type="PANTHER" id="PTHR23321:SF26">
    <property type="entry name" value="SMALL RIBOSOMAL SUBUNIT PROTEIN US15M"/>
    <property type="match status" value="1"/>
</dbReference>
<dbReference type="GO" id="GO:0022627">
    <property type="term" value="C:cytosolic small ribosomal subunit"/>
    <property type="evidence" value="ECO:0007669"/>
    <property type="project" value="TreeGrafter"/>
</dbReference>
<feature type="region of interest" description="Disordered" evidence="7">
    <location>
        <begin position="74"/>
        <end position="94"/>
    </location>
</feature>
<sequence>IQIAILTAEIRELTEHLKDHKKDYSSRRGLIRKVSLRRKLLRYLEKENEKSFDDLVKKLKIKISKRKDLDELLEEKTLAEGPAEEEEEAAEDEE</sequence>
<accession>A0A2M6WCJ2</accession>
<evidence type="ECO:0000256" key="3">
    <source>
        <dbReference type="ARBA" id="ARBA00035313"/>
    </source>
</evidence>
<dbReference type="Proteomes" id="UP000230543">
    <property type="component" value="Unassembled WGS sequence"/>
</dbReference>
<gene>
    <name evidence="8" type="ORF">COU22_01800</name>
</gene>
<evidence type="ECO:0000256" key="1">
    <source>
        <dbReference type="ARBA" id="ARBA00022980"/>
    </source>
</evidence>
<dbReference type="GO" id="GO:0019843">
    <property type="term" value="F:rRNA binding"/>
    <property type="evidence" value="ECO:0007669"/>
    <property type="project" value="UniProtKB-KW"/>
</dbReference>